<evidence type="ECO:0000313" key="3">
    <source>
        <dbReference type="Proteomes" id="UP000218334"/>
    </source>
</evidence>
<protein>
    <submittedName>
        <fullName evidence="2">Uncharacterized protein</fullName>
    </submittedName>
</protein>
<evidence type="ECO:0000256" key="1">
    <source>
        <dbReference type="SAM" id="Phobius"/>
    </source>
</evidence>
<gene>
    <name evidence="2" type="ORF">ARMSODRAFT_428068</name>
</gene>
<dbReference type="EMBL" id="KZ293417">
    <property type="protein sequence ID" value="PBK76163.1"/>
    <property type="molecule type" value="Genomic_DNA"/>
</dbReference>
<evidence type="ECO:0000313" key="2">
    <source>
        <dbReference type="EMBL" id="PBK76163.1"/>
    </source>
</evidence>
<reference evidence="3" key="1">
    <citation type="journal article" date="2017" name="Nat. Ecol. Evol.">
        <title>Genome expansion and lineage-specific genetic innovations in the forest pathogenic fungi Armillaria.</title>
        <authorList>
            <person name="Sipos G."/>
            <person name="Prasanna A.N."/>
            <person name="Walter M.C."/>
            <person name="O'Connor E."/>
            <person name="Balint B."/>
            <person name="Krizsan K."/>
            <person name="Kiss B."/>
            <person name="Hess J."/>
            <person name="Varga T."/>
            <person name="Slot J."/>
            <person name="Riley R."/>
            <person name="Boka B."/>
            <person name="Rigling D."/>
            <person name="Barry K."/>
            <person name="Lee J."/>
            <person name="Mihaltcheva S."/>
            <person name="LaButti K."/>
            <person name="Lipzen A."/>
            <person name="Waldron R."/>
            <person name="Moloney N.M."/>
            <person name="Sperisen C."/>
            <person name="Kredics L."/>
            <person name="Vagvoelgyi C."/>
            <person name="Patrignani A."/>
            <person name="Fitzpatrick D."/>
            <person name="Nagy I."/>
            <person name="Doyle S."/>
            <person name="Anderson J.B."/>
            <person name="Grigoriev I.V."/>
            <person name="Gueldener U."/>
            <person name="Muensterkoetter M."/>
            <person name="Nagy L.G."/>
        </authorList>
    </citation>
    <scope>NUCLEOTIDE SEQUENCE [LARGE SCALE GENOMIC DNA]</scope>
    <source>
        <strain evidence="3">28-4</strain>
    </source>
</reference>
<proteinExistence type="predicted"/>
<dbReference type="Proteomes" id="UP000218334">
    <property type="component" value="Unassembled WGS sequence"/>
</dbReference>
<name>A0A2H3CJ72_9AGAR</name>
<organism evidence="2 3">
    <name type="scientific">Armillaria solidipes</name>
    <dbReference type="NCBI Taxonomy" id="1076256"/>
    <lineage>
        <taxon>Eukaryota</taxon>
        <taxon>Fungi</taxon>
        <taxon>Dikarya</taxon>
        <taxon>Basidiomycota</taxon>
        <taxon>Agaricomycotina</taxon>
        <taxon>Agaricomycetes</taxon>
        <taxon>Agaricomycetidae</taxon>
        <taxon>Agaricales</taxon>
        <taxon>Marasmiineae</taxon>
        <taxon>Physalacriaceae</taxon>
        <taxon>Armillaria</taxon>
    </lineage>
</organism>
<accession>A0A2H3CJ72</accession>
<sequence>MVSSCQAIPYSVSLIRVSNGRLTGSLPKGRPMHPFPIMTEVHNDDRDVSSTRTITTLEVQSITTSVPQTVDVSGSIIRIESDTILGYPSQSQLSSPLSASSVLASANTDASFQGKGKDVAIAGGVACVVVVLAIGVIIFVIFRYKRRKQRYLSGPHTYW</sequence>
<feature type="transmembrane region" description="Helical" evidence="1">
    <location>
        <begin position="119"/>
        <end position="142"/>
    </location>
</feature>
<keyword evidence="1" id="KW-1133">Transmembrane helix</keyword>
<dbReference type="AlphaFoldDB" id="A0A2H3CJ72"/>
<keyword evidence="1" id="KW-0472">Membrane</keyword>
<keyword evidence="1" id="KW-0812">Transmembrane</keyword>
<keyword evidence="3" id="KW-1185">Reference proteome</keyword>